<gene>
    <name evidence="1" type="ORF">CPLU01_06811</name>
</gene>
<reference evidence="1" key="1">
    <citation type="journal article" date="2020" name="Phytopathology">
        <title>Genome Sequence Resources of Colletotrichum truncatum, C. plurivorum, C. musicola, and C. sojae: Four Species Pathogenic to Soybean (Glycine max).</title>
        <authorList>
            <person name="Rogerio F."/>
            <person name="Boufleur T.R."/>
            <person name="Ciampi-Guillardi M."/>
            <person name="Sukno S.A."/>
            <person name="Thon M.R."/>
            <person name="Massola Junior N.S."/>
            <person name="Baroncelli R."/>
        </authorList>
    </citation>
    <scope>NUCLEOTIDE SEQUENCE</scope>
    <source>
        <strain evidence="1">LFN00145</strain>
    </source>
</reference>
<dbReference type="SUPFAM" id="SSF48403">
    <property type="entry name" value="Ankyrin repeat"/>
    <property type="match status" value="1"/>
</dbReference>
<dbReference type="EMBL" id="WIGO01000082">
    <property type="protein sequence ID" value="KAF6831392.1"/>
    <property type="molecule type" value="Genomic_DNA"/>
</dbReference>
<name>A0A8H6NF89_9PEZI</name>
<dbReference type="AlphaFoldDB" id="A0A8H6NF89"/>
<proteinExistence type="predicted"/>
<organism evidence="1 2">
    <name type="scientific">Colletotrichum plurivorum</name>
    <dbReference type="NCBI Taxonomy" id="2175906"/>
    <lineage>
        <taxon>Eukaryota</taxon>
        <taxon>Fungi</taxon>
        <taxon>Dikarya</taxon>
        <taxon>Ascomycota</taxon>
        <taxon>Pezizomycotina</taxon>
        <taxon>Sordariomycetes</taxon>
        <taxon>Hypocreomycetidae</taxon>
        <taxon>Glomerellales</taxon>
        <taxon>Glomerellaceae</taxon>
        <taxon>Colletotrichum</taxon>
        <taxon>Colletotrichum orchidearum species complex</taxon>
    </lineage>
</organism>
<dbReference type="Proteomes" id="UP000654918">
    <property type="component" value="Unassembled WGS sequence"/>
</dbReference>
<dbReference type="InterPro" id="IPR036770">
    <property type="entry name" value="Ankyrin_rpt-contain_sf"/>
</dbReference>
<accession>A0A8H6NF89</accession>
<keyword evidence="2" id="KW-1185">Reference proteome</keyword>
<sequence length="324" mass="37094">MPVEPKQDVGSTNQQELNILSPCEPKRDPIPWKQSSFWGGYSFQNLSKEHPSLRGIQARVYLPSWLSRTAWDFEVYRSCIGWKMFLKPWRTRPRSAPVFKYAYEGLLPELLEAFDRKEASPFDRDPHGRTLLHVCHAAYVGRSNMVKALIGMGLSLEDTNVMRETPLQIMGVGSSDASGVVELYRFLAQTDEIQTTLQAFHSMPEDACRSPDNTSFHHLLWKIPNFLSVLPGEQRLLFNHLPLSIRFAHLKWYHIDAQVVLDHIQSGADVDPAEFRCAMPDMGGSSLQSFVQAYFASYFRIFRARMGRHCGMIYPKRAPDITVE</sequence>
<evidence type="ECO:0008006" key="3">
    <source>
        <dbReference type="Google" id="ProtNLM"/>
    </source>
</evidence>
<evidence type="ECO:0000313" key="1">
    <source>
        <dbReference type="EMBL" id="KAF6831392.1"/>
    </source>
</evidence>
<protein>
    <recommendedName>
        <fullName evidence="3">Ankyrin repeat protein</fullName>
    </recommendedName>
</protein>
<dbReference type="Gene3D" id="1.25.40.20">
    <property type="entry name" value="Ankyrin repeat-containing domain"/>
    <property type="match status" value="1"/>
</dbReference>
<evidence type="ECO:0000313" key="2">
    <source>
        <dbReference type="Proteomes" id="UP000654918"/>
    </source>
</evidence>
<comment type="caution">
    <text evidence="1">The sequence shown here is derived from an EMBL/GenBank/DDBJ whole genome shotgun (WGS) entry which is preliminary data.</text>
</comment>